<evidence type="ECO:0000313" key="2">
    <source>
        <dbReference type="Ensembl" id="ENSUMAP00000013411"/>
    </source>
</evidence>
<dbReference type="OMA" id="YVGLLCY"/>
<keyword evidence="1" id="KW-1133">Transmembrane helix</keyword>
<dbReference type="AlphaFoldDB" id="A0A452TY91"/>
<keyword evidence="1" id="KW-0812">Transmembrane</keyword>
<protein>
    <recommendedName>
        <fullName evidence="3">Transmembrane protein 217-like</fullName>
    </recommendedName>
</protein>
<evidence type="ECO:0000256" key="1">
    <source>
        <dbReference type="SAM" id="Phobius"/>
    </source>
</evidence>
<dbReference type="Ensembl" id="ENSUMAT00000015919.1">
    <property type="protein sequence ID" value="ENSUMAP00000013411.1"/>
    <property type="gene ID" value="ENSUMAG00000009909.1"/>
</dbReference>
<dbReference type="GeneTree" id="ENSGT00730000111479"/>
<feature type="transmembrane region" description="Helical" evidence="1">
    <location>
        <begin position="59"/>
        <end position="79"/>
    </location>
</feature>
<organism evidence="2">
    <name type="scientific">Ursus maritimus</name>
    <name type="common">Polar bear</name>
    <name type="synonym">Thalarctos maritimus</name>
    <dbReference type="NCBI Taxonomy" id="29073"/>
    <lineage>
        <taxon>Eukaryota</taxon>
        <taxon>Metazoa</taxon>
        <taxon>Chordata</taxon>
        <taxon>Craniata</taxon>
        <taxon>Vertebrata</taxon>
        <taxon>Euteleostomi</taxon>
        <taxon>Mammalia</taxon>
        <taxon>Eutheria</taxon>
        <taxon>Laurasiatheria</taxon>
        <taxon>Carnivora</taxon>
        <taxon>Caniformia</taxon>
        <taxon>Ursidae</taxon>
        <taxon>Ursus</taxon>
    </lineage>
</organism>
<proteinExistence type="predicted"/>
<dbReference type="PANTHER" id="PTHR34928">
    <property type="entry name" value="TRANSMEMBRANE PROTEIN 217"/>
    <property type="match status" value="1"/>
</dbReference>
<feature type="transmembrane region" description="Helical" evidence="1">
    <location>
        <begin position="86"/>
        <end position="107"/>
    </location>
</feature>
<keyword evidence="1" id="KW-0472">Membrane</keyword>
<evidence type="ECO:0008006" key="3">
    <source>
        <dbReference type="Google" id="ProtNLM"/>
    </source>
</evidence>
<dbReference type="PANTHER" id="PTHR34928:SF3">
    <property type="entry name" value="TRANSMEMBRANE PROTEIN 217B-RELATED"/>
    <property type="match status" value="1"/>
</dbReference>
<reference evidence="2" key="1">
    <citation type="submission" date="2019-03" db="UniProtKB">
        <authorList>
            <consortium name="Ensembl"/>
        </authorList>
    </citation>
    <scope>IDENTIFICATION</scope>
</reference>
<accession>A0A452TY91</accession>
<dbReference type="InterPro" id="IPR027862">
    <property type="entry name" value="DUF4534"/>
</dbReference>
<sequence>MNDRTFCLVVGIFSVLNTIQVLILDLNQVTAIGYEDKVTIYKETKSEVVSWMMTHKKSISVVLSTVTVVVSLSLLYCVHTSKYVGLLCYAVWIVTYELLSFSMVMLVNGIIREQFKELSYLYLTFQISRMLLHFSCLPFITKHTYVLYKDPKILGKIGRRSMCSINIGGMSGHRPSAG</sequence>
<dbReference type="Pfam" id="PF15049">
    <property type="entry name" value="DUF4534"/>
    <property type="match status" value="1"/>
</dbReference>
<name>A0A452TY91_URSMA</name>